<dbReference type="Proteomes" id="UP000789702">
    <property type="component" value="Unassembled WGS sequence"/>
</dbReference>
<evidence type="ECO:0000313" key="2">
    <source>
        <dbReference type="Proteomes" id="UP000789702"/>
    </source>
</evidence>
<organism evidence="1 2">
    <name type="scientific">Dentiscutata heterogama</name>
    <dbReference type="NCBI Taxonomy" id="1316150"/>
    <lineage>
        <taxon>Eukaryota</taxon>
        <taxon>Fungi</taxon>
        <taxon>Fungi incertae sedis</taxon>
        <taxon>Mucoromycota</taxon>
        <taxon>Glomeromycotina</taxon>
        <taxon>Glomeromycetes</taxon>
        <taxon>Diversisporales</taxon>
        <taxon>Gigasporaceae</taxon>
        <taxon>Dentiscutata</taxon>
    </lineage>
</organism>
<evidence type="ECO:0000313" key="1">
    <source>
        <dbReference type="EMBL" id="CAG8756559.1"/>
    </source>
</evidence>
<feature type="non-terminal residue" evidence="1">
    <location>
        <position position="1"/>
    </location>
</feature>
<feature type="non-terminal residue" evidence="1">
    <location>
        <position position="128"/>
    </location>
</feature>
<reference evidence="1" key="1">
    <citation type="submission" date="2021-06" db="EMBL/GenBank/DDBJ databases">
        <authorList>
            <person name="Kallberg Y."/>
            <person name="Tangrot J."/>
            <person name="Rosling A."/>
        </authorList>
    </citation>
    <scope>NUCLEOTIDE SEQUENCE</scope>
    <source>
        <strain evidence="1">IL203A</strain>
    </source>
</reference>
<protein>
    <submittedName>
        <fullName evidence="1">9471_t:CDS:1</fullName>
    </submittedName>
</protein>
<comment type="caution">
    <text evidence="1">The sequence shown here is derived from an EMBL/GenBank/DDBJ whole genome shotgun (WGS) entry which is preliminary data.</text>
</comment>
<dbReference type="EMBL" id="CAJVPU010048983">
    <property type="protein sequence ID" value="CAG8756559.1"/>
    <property type="molecule type" value="Genomic_DNA"/>
</dbReference>
<gene>
    <name evidence="1" type="ORF">DHETER_LOCUS14985</name>
</gene>
<sequence>VVVRMASSSKAEANNGESGVIDEGVLEEMKSLLHEFEEVETELARQHVKLLAPIYEKRRKIFEKIPRFWTTAFMNHPHVAQFLDHDDFESVQCLNELIIERDEINLDNYKIKLTFSENPYFTNTELVK</sequence>
<name>A0ACA9QKF9_9GLOM</name>
<accession>A0ACA9QKF9</accession>
<keyword evidence="2" id="KW-1185">Reference proteome</keyword>
<proteinExistence type="predicted"/>